<reference evidence="3 4" key="1">
    <citation type="journal article" date="2021" name="Sci. Rep.">
        <title>The genome of the diatom Chaetoceros tenuissimus carries an ancient integrated fragment of an extant virus.</title>
        <authorList>
            <person name="Hongo Y."/>
            <person name="Kimura K."/>
            <person name="Takaki Y."/>
            <person name="Yoshida Y."/>
            <person name="Baba S."/>
            <person name="Kobayashi G."/>
            <person name="Nagasaki K."/>
            <person name="Hano T."/>
            <person name="Tomaru Y."/>
        </authorList>
    </citation>
    <scope>NUCLEOTIDE SEQUENCE [LARGE SCALE GENOMIC DNA]</scope>
    <source>
        <strain evidence="3 4">NIES-3715</strain>
    </source>
</reference>
<dbReference type="Pfam" id="PF05551">
    <property type="entry name" value="zf-His_Me_endon"/>
    <property type="match status" value="1"/>
</dbReference>
<protein>
    <recommendedName>
        <fullName evidence="2">Zinc-binding loop region of homing endonuclease domain-containing protein</fullName>
    </recommendedName>
</protein>
<dbReference type="AlphaFoldDB" id="A0AAD3CJG9"/>
<evidence type="ECO:0000259" key="2">
    <source>
        <dbReference type="Pfam" id="PF05551"/>
    </source>
</evidence>
<evidence type="ECO:0000256" key="1">
    <source>
        <dbReference type="SAM" id="SignalP"/>
    </source>
</evidence>
<name>A0AAD3CJG9_9STRA</name>
<dbReference type="InterPro" id="IPR008704">
    <property type="entry name" value="Endonuclease_Zinc-binding_loop"/>
</dbReference>
<feature type="domain" description="Zinc-binding loop region of homing endonuclease" evidence="2">
    <location>
        <begin position="673"/>
        <end position="733"/>
    </location>
</feature>
<dbReference type="SUPFAM" id="SSF55486">
    <property type="entry name" value="Metalloproteases ('zincins'), catalytic domain"/>
    <property type="match status" value="1"/>
</dbReference>
<proteinExistence type="predicted"/>
<feature type="signal peptide" evidence="1">
    <location>
        <begin position="1"/>
        <end position="17"/>
    </location>
</feature>
<organism evidence="3 4">
    <name type="scientific">Chaetoceros tenuissimus</name>
    <dbReference type="NCBI Taxonomy" id="426638"/>
    <lineage>
        <taxon>Eukaryota</taxon>
        <taxon>Sar</taxon>
        <taxon>Stramenopiles</taxon>
        <taxon>Ochrophyta</taxon>
        <taxon>Bacillariophyta</taxon>
        <taxon>Coscinodiscophyceae</taxon>
        <taxon>Chaetocerotophycidae</taxon>
        <taxon>Chaetocerotales</taxon>
        <taxon>Chaetocerotaceae</taxon>
        <taxon>Chaetoceros</taxon>
    </lineage>
</organism>
<accession>A0AAD3CJG9</accession>
<evidence type="ECO:0000313" key="4">
    <source>
        <dbReference type="Proteomes" id="UP001054902"/>
    </source>
</evidence>
<keyword evidence="4" id="KW-1185">Reference proteome</keyword>
<comment type="caution">
    <text evidence="3">The sequence shown here is derived from an EMBL/GenBank/DDBJ whole genome shotgun (WGS) entry which is preliminary data.</text>
</comment>
<feature type="chain" id="PRO_5042290028" description="Zinc-binding loop region of homing endonuclease domain-containing protein" evidence="1">
    <location>
        <begin position="18"/>
        <end position="837"/>
    </location>
</feature>
<dbReference type="SUPFAM" id="SSF54060">
    <property type="entry name" value="His-Me finger endonucleases"/>
    <property type="match status" value="1"/>
</dbReference>
<dbReference type="InterPro" id="IPR044925">
    <property type="entry name" value="His-Me_finger_sf"/>
</dbReference>
<sequence length="837" mass="90994">MKLSLPLFLSTLALSSAKNLRATDNDGNTRRLKKITEPCTALLADIQYDDGTDEEYLACETSDGMIYKVEAANKNFVNDNFKKGQFKSGETDLSFPEDAVIDESTATIKSSSAPGLAKKDWESVRQRRNLATVVGDKTILAVRVIAADAQYGFSEVTLSDEVFGTSGDVFNLKSGYSQCSHGKLNMIKANDRTATEATISNGVVTITVTTNTSEGDGAMRNAITAKLNSVFGVSSPTALANHVMYCLPPNTMSGIAYAFVNSWNSVYSNQWCNYPSGQIHELGHNLNMAHSNEAGTYRDQSGMMGFSYSQDEGPVMCFNAAKNYQFGWFSNRHLDMSASGTRVYTGELRSILDDPDVEGPPMIIKVDNGNNDFFIGFNRKAGFNSGTVEGGNQVMITQAGNGNNYFESELLSKLSAGGTFTFVAGGVNVVVTVTSINTSGNGFASISVCFDGDCSTPAPTTAALNYKVNAFTSTINDKKFALKTTGGRLVGRLGYIGESSTTNQDFFKSDEWIKEEQMLKECINKLDRIEFVARAFSNVIIVKMSPKIRKKLEALIGKSIFRKKDLFFASYGKHDKTSRKWSKFLQDELNEETICTDSSEFAIPGSECYSLAGSKRNKRAKGNLIFYEIGKEGRTDSIPIDICQISAFFNSNEEALTGFIVSNRYQDQKAGSPLHASHRCHNPSCIRPLHLLYEFYHYNVLRGSGTCCGWVYYIVDGKRVWEPSNSCNHYPRCENVKEVPSKPFKEEKAFDQCSIYTKGGACKKASGCSWNGTICVSTGSPVAPPVSEPTAPTSPVAAPVAPPTGVCDARGVSCAPGTNANCCNGCSGGKPVNRVCL</sequence>
<gene>
    <name evidence="3" type="ORF">CTEN210_03508</name>
</gene>
<dbReference type="EMBL" id="BLLK01000022">
    <property type="protein sequence ID" value="GFH47033.1"/>
    <property type="molecule type" value="Genomic_DNA"/>
</dbReference>
<keyword evidence="1" id="KW-0732">Signal</keyword>
<dbReference type="Proteomes" id="UP001054902">
    <property type="component" value="Unassembled WGS sequence"/>
</dbReference>
<evidence type="ECO:0000313" key="3">
    <source>
        <dbReference type="EMBL" id="GFH47033.1"/>
    </source>
</evidence>